<accession>A0A0Q3IYW1</accession>
<dbReference type="OrthoDB" id="684052at2759"/>
<reference evidence="2" key="3">
    <citation type="submission" date="2018-08" db="UniProtKB">
        <authorList>
            <consortium name="EnsemblPlants"/>
        </authorList>
    </citation>
    <scope>IDENTIFICATION</scope>
    <source>
        <strain evidence="2">cv. Bd21</strain>
    </source>
</reference>
<gene>
    <name evidence="1" type="ORF">BRADI_2g21085v3</name>
</gene>
<dbReference type="AlphaFoldDB" id="A0A0Q3IYW1"/>
<organism evidence="1">
    <name type="scientific">Brachypodium distachyon</name>
    <name type="common">Purple false brome</name>
    <name type="synonym">Trachynia distachya</name>
    <dbReference type="NCBI Taxonomy" id="15368"/>
    <lineage>
        <taxon>Eukaryota</taxon>
        <taxon>Viridiplantae</taxon>
        <taxon>Streptophyta</taxon>
        <taxon>Embryophyta</taxon>
        <taxon>Tracheophyta</taxon>
        <taxon>Spermatophyta</taxon>
        <taxon>Magnoliopsida</taxon>
        <taxon>Liliopsida</taxon>
        <taxon>Poales</taxon>
        <taxon>Poaceae</taxon>
        <taxon>BOP clade</taxon>
        <taxon>Pooideae</taxon>
        <taxon>Stipodae</taxon>
        <taxon>Brachypodieae</taxon>
        <taxon>Brachypodium</taxon>
    </lineage>
</organism>
<dbReference type="EMBL" id="CM000881">
    <property type="protein sequence ID" value="KQK05596.2"/>
    <property type="molecule type" value="Genomic_DNA"/>
</dbReference>
<name>A0A0Q3IYW1_BRADI</name>
<evidence type="ECO:0000313" key="1">
    <source>
        <dbReference type="EMBL" id="KQK05596.2"/>
    </source>
</evidence>
<dbReference type="EnsemblPlants" id="KQK05596">
    <property type="protein sequence ID" value="KQK05596"/>
    <property type="gene ID" value="BRADI_2g21085v3"/>
</dbReference>
<protein>
    <recommendedName>
        <fullName evidence="4">Reverse transcriptase zinc-binding domain-containing protein</fullName>
    </recommendedName>
</protein>
<dbReference type="Proteomes" id="UP000008810">
    <property type="component" value="Chromosome 2"/>
</dbReference>
<evidence type="ECO:0000313" key="2">
    <source>
        <dbReference type="EnsemblPlants" id="KQK05596"/>
    </source>
</evidence>
<reference evidence="1 2" key="1">
    <citation type="journal article" date="2010" name="Nature">
        <title>Genome sequencing and analysis of the model grass Brachypodium distachyon.</title>
        <authorList>
            <consortium name="International Brachypodium Initiative"/>
        </authorList>
    </citation>
    <scope>NUCLEOTIDE SEQUENCE [LARGE SCALE GENOMIC DNA]</scope>
    <source>
        <strain evidence="1 2">Bd21</strain>
    </source>
</reference>
<dbReference type="InParanoid" id="A0A0Q3IYW1"/>
<keyword evidence="3" id="KW-1185">Reference proteome</keyword>
<sequence>MTVVRHVGNAIPVKEENGRGGKIVKNLRGRGHFVEGARDETISHLLVGCVFSCQVWQQLLTCWGHGDWCPGPGADLREWWTSRPLSRRGRKDFLTAFILVFWIIWRHRNDIIFNGVSPSVHWVLSTVREELDRWCSAALIRNRSVGSAFAASRLLGRL</sequence>
<evidence type="ECO:0008006" key="4">
    <source>
        <dbReference type="Google" id="ProtNLM"/>
    </source>
</evidence>
<proteinExistence type="predicted"/>
<evidence type="ECO:0000313" key="3">
    <source>
        <dbReference type="Proteomes" id="UP000008810"/>
    </source>
</evidence>
<dbReference type="Gramene" id="KQK05596">
    <property type="protein sequence ID" value="KQK05596"/>
    <property type="gene ID" value="BRADI_2g21085v3"/>
</dbReference>
<reference evidence="1" key="2">
    <citation type="submission" date="2017-06" db="EMBL/GenBank/DDBJ databases">
        <title>WGS assembly of Brachypodium distachyon.</title>
        <authorList>
            <consortium name="The International Brachypodium Initiative"/>
            <person name="Lucas S."/>
            <person name="Harmon-Smith M."/>
            <person name="Lail K."/>
            <person name="Tice H."/>
            <person name="Grimwood J."/>
            <person name="Bruce D."/>
            <person name="Barry K."/>
            <person name="Shu S."/>
            <person name="Lindquist E."/>
            <person name="Wang M."/>
            <person name="Pitluck S."/>
            <person name="Vogel J.P."/>
            <person name="Garvin D.F."/>
            <person name="Mockler T.C."/>
            <person name="Schmutz J."/>
            <person name="Rokhsar D."/>
            <person name="Bevan M.W."/>
        </authorList>
    </citation>
    <scope>NUCLEOTIDE SEQUENCE</scope>
    <source>
        <strain evidence="1">Bd21</strain>
    </source>
</reference>